<evidence type="ECO:0000256" key="1">
    <source>
        <dbReference type="SAM" id="MobiDB-lite"/>
    </source>
</evidence>
<comment type="caution">
    <text evidence="2">The sequence shown here is derived from an EMBL/GenBank/DDBJ whole genome shotgun (WGS) entry which is preliminary data.</text>
</comment>
<gene>
    <name evidence="2" type="ORF">A4R35_10065</name>
</gene>
<sequence>MFVSLGALLVGCQAGSSAPGAVATSTPAKGSGSLPGDGDPQIYWDTIKQQVAQGLHRSVAELTALWGATPGGGQKGSNPPAAVTISDVATQEGLTRDQLTSLELNAIQTACTQLVHQGALTQAQADARMQEIRGWSLSDLDGYIMYAFNAH</sequence>
<reference evidence="2 3" key="1">
    <citation type="submission" date="2016-08" db="EMBL/GenBank/DDBJ databases">
        <title>Analysis of Carbohydrate Active Enzymes in Thermogemmatispora T81 Reveals Carbohydrate Degradation Ability.</title>
        <authorList>
            <person name="Tomazini A."/>
            <person name="Lal S."/>
            <person name="Stott M."/>
            <person name="Henrissat B."/>
            <person name="Polikarpov I."/>
            <person name="Sparling R."/>
            <person name="Levin D.B."/>
        </authorList>
    </citation>
    <scope>NUCLEOTIDE SEQUENCE [LARGE SCALE GENOMIC DNA]</scope>
    <source>
        <strain evidence="2 3">T81</strain>
    </source>
</reference>
<evidence type="ECO:0000313" key="3">
    <source>
        <dbReference type="Proteomes" id="UP000248706"/>
    </source>
</evidence>
<dbReference type="AlphaFoldDB" id="A0A328VGB6"/>
<name>A0A328VGB6_9CHLR</name>
<proteinExistence type="predicted"/>
<keyword evidence="3" id="KW-1185">Reference proteome</keyword>
<accession>A0A328VGB6</accession>
<feature type="region of interest" description="Disordered" evidence="1">
    <location>
        <begin position="16"/>
        <end position="37"/>
    </location>
</feature>
<dbReference type="EMBL" id="MCIF01000002">
    <property type="protein sequence ID" value="RAQ95881.1"/>
    <property type="molecule type" value="Genomic_DNA"/>
</dbReference>
<evidence type="ECO:0000313" key="2">
    <source>
        <dbReference type="EMBL" id="RAQ95881.1"/>
    </source>
</evidence>
<protein>
    <submittedName>
        <fullName evidence="2">Uncharacterized protein</fullName>
    </submittedName>
</protein>
<dbReference type="Proteomes" id="UP000248706">
    <property type="component" value="Unassembled WGS sequence"/>
</dbReference>
<organism evidence="2 3">
    <name type="scientific">Thermogemmatispora tikiterensis</name>
    <dbReference type="NCBI Taxonomy" id="1825093"/>
    <lineage>
        <taxon>Bacteria</taxon>
        <taxon>Bacillati</taxon>
        <taxon>Chloroflexota</taxon>
        <taxon>Ktedonobacteria</taxon>
        <taxon>Thermogemmatisporales</taxon>
        <taxon>Thermogemmatisporaceae</taxon>
        <taxon>Thermogemmatispora</taxon>
    </lineage>
</organism>